<evidence type="ECO:0000256" key="1">
    <source>
        <dbReference type="SAM" id="MobiDB-lite"/>
    </source>
</evidence>
<dbReference type="Proteomes" id="UP000012073">
    <property type="component" value="Unassembled WGS sequence"/>
</dbReference>
<proteinExistence type="predicted"/>
<dbReference type="KEGG" id="ccp:CHC_T00003149001"/>
<keyword evidence="3" id="KW-1185">Reference proteome</keyword>
<dbReference type="RefSeq" id="XP_005714271.1">
    <property type="nucleotide sequence ID" value="XM_005714214.1"/>
</dbReference>
<dbReference type="GeneID" id="17321985"/>
<evidence type="ECO:0000313" key="3">
    <source>
        <dbReference type="Proteomes" id="UP000012073"/>
    </source>
</evidence>
<feature type="region of interest" description="Disordered" evidence="1">
    <location>
        <begin position="1"/>
        <end position="25"/>
    </location>
</feature>
<dbReference type="AlphaFoldDB" id="R7Q7F2"/>
<gene>
    <name evidence="2" type="ORF">CHC_T00003149001</name>
</gene>
<evidence type="ECO:0000313" key="2">
    <source>
        <dbReference type="EMBL" id="CDF34452.1"/>
    </source>
</evidence>
<organism evidence="2 3">
    <name type="scientific">Chondrus crispus</name>
    <name type="common">Carrageen Irish moss</name>
    <name type="synonym">Polymorpha crispa</name>
    <dbReference type="NCBI Taxonomy" id="2769"/>
    <lineage>
        <taxon>Eukaryota</taxon>
        <taxon>Rhodophyta</taxon>
        <taxon>Florideophyceae</taxon>
        <taxon>Rhodymeniophycidae</taxon>
        <taxon>Gigartinales</taxon>
        <taxon>Gigartinaceae</taxon>
        <taxon>Chondrus</taxon>
    </lineage>
</organism>
<protein>
    <submittedName>
        <fullName evidence="2">Uncharacterized protein</fullName>
    </submittedName>
</protein>
<dbReference type="EMBL" id="HG001693">
    <property type="protein sequence ID" value="CDF34452.1"/>
    <property type="molecule type" value="Genomic_DNA"/>
</dbReference>
<name>R7Q7F2_CHOCR</name>
<dbReference type="Gramene" id="CDF34452">
    <property type="protein sequence ID" value="CDF34452"/>
    <property type="gene ID" value="CHC_T00003149001"/>
</dbReference>
<accession>R7Q7F2</accession>
<sequence length="63" mass="7374">MLTRRFDRAQGITHRLHPPSPQSAATCDQHARHARVDPFRDNLVPSRFRIARTLPLNHFITYL</sequence>
<reference evidence="3" key="1">
    <citation type="journal article" date="2013" name="Proc. Natl. Acad. Sci. U.S.A.">
        <title>Genome structure and metabolic features in the red seaweed Chondrus crispus shed light on evolution of the Archaeplastida.</title>
        <authorList>
            <person name="Collen J."/>
            <person name="Porcel B."/>
            <person name="Carre W."/>
            <person name="Ball S.G."/>
            <person name="Chaparro C."/>
            <person name="Tonon T."/>
            <person name="Barbeyron T."/>
            <person name="Michel G."/>
            <person name="Noel B."/>
            <person name="Valentin K."/>
            <person name="Elias M."/>
            <person name="Artiguenave F."/>
            <person name="Arun A."/>
            <person name="Aury J.M."/>
            <person name="Barbosa-Neto J.F."/>
            <person name="Bothwell J.H."/>
            <person name="Bouget F.Y."/>
            <person name="Brillet L."/>
            <person name="Cabello-Hurtado F."/>
            <person name="Capella-Gutierrez S."/>
            <person name="Charrier B."/>
            <person name="Cladiere L."/>
            <person name="Cock J.M."/>
            <person name="Coelho S.M."/>
            <person name="Colleoni C."/>
            <person name="Czjzek M."/>
            <person name="Da Silva C."/>
            <person name="Delage L."/>
            <person name="Denoeud F."/>
            <person name="Deschamps P."/>
            <person name="Dittami S.M."/>
            <person name="Gabaldon T."/>
            <person name="Gachon C.M."/>
            <person name="Groisillier A."/>
            <person name="Herve C."/>
            <person name="Jabbari K."/>
            <person name="Katinka M."/>
            <person name="Kloareg B."/>
            <person name="Kowalczyk N."/>
            <person name="Labadie K."/>
            <person name="Leblanc C."/>
            <person name="Lopez P.J."/>
            <person name="McLachlan D.H."/>
            <person name="Meslet-Cladiere L."/>
            <person name="Moustafa A."/>
            <person name="Nehr Z."/>
            <person name="Nyvall Collen P."/>
            <person name="Panaud O."/>
            <person name="Partensky F."/>
            <person name="Poulain J."/>
            <person name="Rensing S.A."/>
            <person name="Rousvoal S."/>
            <person name="Samson G."/>
            <person name="Symeonidi A."/>
            <person name="Weissenbach J."/>
            <person name="Zambounis A."/>
            <person name="Wincker P."/>
            <person name="Boyen C."/>
        </authorList>
    </citation>
    <scope>NUCLEOTIDE SEQUENCE [LARGE SCALE GENOMIC DNA]</scope>
    <source>
        <strain evidence="3">cv. Stackhouse</strain>
    </source>
</reference>